<evidence type="ECO:0000256" key="9">
    <source>
        <dbReference type="ARBA" id="ARBA00023002"/>
    </source>
</evidence>
<comment type="similarity">
    <text evidence="4 15">Belongs to the cytochrome P450 family.</text>
</comment>
<dbReference type="PANTHER" id="PTHR24302">
    <property type="entry name" value="CYTOCHROME P450 FAMILY 3"/>
    <property type="match status" value="1"/>
</dbReference>
<dbReference type="FunFam" id="1.10.630.10:FF:000042">
    <property type="entry name" value="Cytochrome P450"/>
    <property type="match status" value="1"/>
</dbReference>
<dbReference type="GO" id="GO:0020037">
    <property type="term" value="F:heme binding"/>
    <property type="evidence" value="ECO:0007669"/>
    <property type="project" value="InterPro"/>
</dbReference>
<keyword evidence="10 14" id="KW-0408">Iron</keyword>
<protein>
    <recommendedName>
        <fullName evidence="19">Cytochrome P450</fullName>
    </recommendedName>
</protein>
<keyword evidence="16" id="KW-1133">Transmembrane helix</keyword>
<comment type="function">
    <text evidence="13">Cytochromes P450 are a group of heme-thiolate monooxygenases. They oxidize a variety of structurally unrelated compounds, including steroids, fatty acids, and xenobiotics.</text>
</comment>
<evidence type="ECO:0000256" key="11">
    <source>
        <dbReference type="ARBA" id="ARBA00023033"/>
    </source>
</evidence>
<dbReference type="InterPro" id="IPR017972">
    <property type="entry name" value="Cyt_P450_CS"/>
</dbReference>
<keyword evidence="16" id="KW-0812">Transmembrane</keyword>
<evidence type="ECO:0000256" key="8">
    <source>
        <dbReference type="ARBA" id="ARBA00022848"/>
    </source>
</evidence>
<dbReference type="SUPFAM" id="SSF48264">
    <property type="entry name" value="Cytochrome P450"/>
    <property type="match status" value="1"/>
</dbReference>
<dbReference type="Gene3D" id="1.10.630.10">
    <property type="entry name" value="Cytochrome P450"/>
    <property type="match status" value="1"/>
</dbReference>
<dbReference type="Proteomes" id="UP000677054">
    <property type="component" value="Unassembled WGS sequence"/>
</dbReference>
<keyword evidence="11 15" id="KW-0503">Monooxygenase</keyword>
<comment type="subcellular location">
    <subcellularLocation>
        <location evidence="3">Endoplasmic reticulum membrane</location>
        <topology evidence="3">Peripheral membrane protein</topology>
    </subcellularLocation>
    <subcellularLocation>
        <location evidence="2">Microsome membrane</location>
        <topology evidence="2">Peripheral membrane protein</topology>
    </subcellularLocation>
</comment>
<keyword evidence="5 14" id="KW-0349">Heme</keyword>
<dbReference type="InterPro" id="IPR036396">
    <property type="entry name" value="Cyt_P450_sf"/>
</dbReference>
<dbReference type="InterPro" id="IPR050705">
    <property type="entry name" value="Cytochrome_P450_3A"/>
</dbReference>
<evidence type="ECO:0000256" key="1">
    <source>
        <dbReference type="ARBA" id="ARBA00001971"/>
    </source>
</evidence>
<dbReference type="InterPro" id="IPR002401">
    <property type="entry name" value="Cyt_P450_E_grp-I"/>
</dbReference>
<keyword evidence="18" id="KW-1185">Reference proteome</keyword>
<evidence type="ECO:0000256" key="14">
    <source>
        <dbReference type="PIRSR" id="PIRSR602401-1"/>
    </source>
</evidence>
<sequence length="500" mass="58070">MEFLGVVIPTSGLIFLGFLFLLCKYFTQTWGTWSRQGIPEVKPWLVVGSRPTVYKDHLHLVDLEHRRRYGRTWGEYEGRRPMLFTTDTELVKLVTVKEFSFFVDRRDLDLKHELFQNSLDQLQGEKWKAIRSLLGPGFTGGRMKTTAPMFLECAKTLTEVLKRDGADGKKGLKLSRYYGGFGMDVIAWYGFGVEISSLKNADNPIVKNALHIFSNEKVDNPMVLLPLSFPKLMHYMDLFPPEPSDFFVKVIREIIDARKQNPDAGTRNDFLDIILQALKELEDNKEYQRMGITQKLLEVQLMLFFLAGFDTVKTTMSFTSYYLALHPEIQSKVREEILDAIKATDGEIRHDTLSKLPLLDACIAESLRLHPPINRLERVAKHDFHYKNIIIPKDSLVMIPAYALHREEEEFPEPEVWKPERFLEENKKHDPYAYLPFGIGPRMCIGQRFAQEMMRYAFVHILRELEIVKTADTPEKVEYLRGFLFLMQPTNLLVGFRPLH</sequence>
<comment type="cofactor">
    <cofactor evidence="1 14">
        <name>heme</name>
        <dbReference type="ChEBI" id="CHEBI:30413"/>
    </cofactor>
</comment>
<dbReference type="PRINTS" id="PR00385">
    <property type="entry name" value="P450"/>
</dbReference>
<evidence type="ECO:0000256" key="10">
    <source>
        <dbReference type="ARBA" id="ARBA00023004"/>
    </source>
</evidence>
<evidence type="ECO:0000256" key="5">
    <source>
        <dbReference type="ARBA" id="ARBA00022617"/>
    </source>
</evidence>
<dbReference type="GO" id="GO:0008395">
    <property type="term" value="F:steroid hydroxylase activity"/>
    <property type="evidence" value="ECO:0007669"/>
    <property type="project" value="TreeGrafter"/>
</dbReference>
<evidence type="ECO:0000313" key="18">
    <source>
        <dbReference type="Proteomes" id="UP000677054"/>
    </source>
</evidence>
<accession>A0A7R9AA83</accession>
<dbReference type="EMBL" id="LR902350">
    <property type="protein sequence ID" value="CAD7250400.1"/>
    <property type="molecule type" value="Genomic_DNA"/>
</dbReference>
<evidence type="ECO:0000256" key="3">
    <source>
        <dbReference type="ARBA" id="ARBA00004406"/>
    </source>
</evidence>
<dbReference type="AlphaFoldDB" id="A0A7R9AA83"/>
<dbReference type="GO" id="GO:0005506">
    <property type="term" value="F:iron ion binding"/>
    <property type="evidence" value="ECO:0007669"/>
    <property type="project" value="InterPro"/>
</dbReference>
<keyword evidence="12 16" id="KW-0472">Membrane</keyword>
<keyword evidence="9 15" id="KW-0560">Oxidoreductase</keyword>
<organism evidence="17">
    <name type="scientific">Darwinula stevensoni</name>
    <dbReference type="NCBI Taxonomy" id="69355"/>
    <lineage>
        <taxon>Eukaryota</taxon>
        <taxon>Metazoa</taxon>
        <taxon>Ecdysozoa</taxon>
        <taxon>Arthropoda</taxon>
        <taxon>Crustacea</taxon>
        <taxon>Oligostraca</taxon>
        <taxon>Ostracoda</taxon>
        <taxon>Podocopa</taxon>
        <taxon>Podocopida</taxon>
        <taxon>Darwinulocopina</taxon>
        <taxon>Darwinuloidea</taxon>
        <taxon>Darwinulidae</taxon>
        <taxon>Darwinula</taxon>
    </lineage>
</organism>
<evidence type="ECO:0000256" key="15">
    <source>
        <dbReference type="RuleBase" id="RU000461"/>
    </source>
</evidence>
<evidence type="ECO:0000256" key="2">
    <source>
        <dbReference type="ARBA" id="ARBA00004174"/>
    </source>
</evidence>
<dbReference type="InterPro" id="IPR001128">
    <property type="entry name" value="Cyt_P450"/>
</dbReference>
<dbReference type="EMBL" id="CAJPEV010002833">
    <property type="protein sequence ID" value="CAG0898174.1"/>
    <property type="molecule type" value="Genomic_DNA"/>
</dbReference>
<evidence type="ECO:0000256" key="4">
    <source>
        <dbReference type="ARBA" id="ARBA00010617"/>
    </source>
</evidence>
<name>A0A7R9AA83_9CRUS</name>
<evidence type="ECO:0000256" key="16">
    <source>
        <dbReference type="SAM" id="Phobius"/>
    </source>
</evidence>
<proteinExistence type="inferred from homology"/>
<evidence type="ECO:0000256" key="13">
    <source>
        <dbReference type="ARBA" id="ARBA00043906"/>
    </source>
</evidence>
<evidence type="ECO:0000313" key="17">
    <source>
        <dbReference type="EMBL" id="CAD7250400.1"/>
    </source>
</evidence>
<evidence type="ECO:0008006" key="19">
    <source>
        <dbReference type="Google" id="ProtNLM"/>
    </source>
</evidence>
<dbReference type="OrthoDB" id="2789670at2759"/>
<dbReference type="GO" id="GO:0016705">
    <property type="term" value="F:oxidoreductase activity, acting on paired donors, with incorporation or reduction of molecular oxygen"/>
    <property type="evidence" value="ECO:0007669"/>
    <property type="project" value="InterPro"/>
</dbReference>
<dbReference type="PANTHER" id="PTHR24302:SF15">
    <property type="entry name" value="FATTY-ACID PEROXYGENASE"/>
    <property type="match status" value="1"/>
</dbReference>
<keyword evidence="7" id="KW-0256">Endoplasmic reticulum</keyword>
<gene>
    <name evidence="17" type="ORF">DSTB1V02_LOCUS10176</name>
</gene>
<reference evidence="17" key="1">
    <citation type="submission" date="2020-11" db="EMBL/GenBank/DDBJ databases">
        <authorList>
            <person name="Tran Van P."/>
        </authorList>
    </citation>
    <scope>NUCLEOTIDE SEQUENCE</scope>
</reference>
<feature type="binding site" description="axial binding residue" evidence="14">
    <location>
        <position position="444"/>
    </location>
    <ligand>
        <name>heme</name>
        <dbReference type="ChEBI" id="CHEBI:30413"/>
    </ligand>
    <ligandPart>
        <name>Fe</name>
        <dbReference type="ChEBI" id="CHEBI:18248"/>
    </ligandPart>
</feature>
<dbReference type="Pfam" id="PF00067">
    <property type="entry name" value="p450"/>
    <property type="match status" value="1"/>
</dbReference>
<dbReference type="PRINTS" id="PR00463">
    <property type="entry name" value="EP450I"/>
</dbReference>
<keyword evidence="6 14" id="KW-0479">Metal-binding</keyword>
<evidence type="ECO:0000256" key="7">
    <source>
        <dbReference type="ARBA" id="ARBA00022824"/>
    </source>
</evidence>
<keyword evidence="8" id="KW-0492">Microsome</keyword>
<dbReference type="PROSITE" id="PS00086">
    <property type="entry name" value="CYTOCHROME_P450"/>
    <property type="match status" value="1"/>
</dbReference>
<feature type="transmembrane region" description="Helical" evidence="16">
    <location>
        <begin position="6"/>
        <end position="26"/>
    </location>
</feature>
<evidence type="ECO:0000256" key="12">
    <source>
        <dbReference type="ARBA" id="ARBA00023136"/>
    </source>
</evidence>
<dbReference type="GO" id="GO:0005789">
    <property type="term" value="C:endoplasmic reticulum membrane"/>
    <property type="evidence" value="ECO:0007669"/>
    <property type="project" value="UniProtKB-SubCell"/>
</dbReference>
<evidence type="ECO:0000256" key="6">
    <source>
        <dbReference type="ARBA" id="ARBA00022723"/>
    </source>
</evidence>